<keyword evidence="11" id="KW-1185">Reference proteome</keyword>
<dbReference type="GO" id="GO:0140359">
    <property type="term" value="F:ABC-type transporter activity"/>
    <property type="evidence" value="ECO:0007669"/>
    <property type="project" value="InterPro"/>
</dbReference>
<dbReference type="Gene3D" id="1.20.1560.10">
    <property type="entry name" value="ABC transporter type 1, transmembrane domain"/>
    <property type="match status" value="1"/>
</dbReference>
<dbReference type="GO" id="GO:0005524">
    <property type="term" value="F:ATP binding"/>
    <property type="evidence" value="ECO:0007669"/>
    <property type="project" value="InterPro"/>
</dbReference>
<dbReference type="Pfam" id="PF00005">
    <property type="entry name" value="ABC_tran"/>
    <property type="match status" value="1"/>
</dbReference>
<feature type="transmembrane region" description="Helical" evidence="7">
    <location>
        <begin position="779"/>
        <end position="806"/>
    </location>
</feature>
<dbReference type="PANTHER" id="PTHR11384:SF55">
    <property type="entry name" value="ATP-BINDING CASSETTE TRANSPORTER"/>
    <property type="match status" value="1"/>
</dbReference>
<dbReference type="GO" id="GO:0016887">
    <property type="term" value="F:ATP hydrolysis activity"/>
    <property type="evidence" value="ECO:0007669"/>
    <property type="project" value="InterPro"/>
</dbReference>
<dbReference type="PROSITE" id="PS50929">
    <property type="entry name" value="ABC_TM1F"/>
    <property type="match status" value="1"/>
</dbReference>
<feature type="transmembrane region" description="Helical" evidence="7">
    <location>
        <begin position="703"/>
        <end position="724"/>
    </location>
</feature>
<dbReference type="PANTHER" id="PTHR11384">
    <property type="entry name" value="ATP-BINDING CASSETTE, SUB-FAMILY D MEMBER"/>
    <property type="match status" value="1"/>
</dbReference>
<dbReference type="InterPro" id="IPR017871">
    <property type="entry name" value="ABC_transporter-like_CS"/>
</dbReference>
<name>A0A812NZI0_SYMPI</name>
<feature type="compositionally biased region" description="Polar residues" evidence="6">
    <location>
        <begin position="1080"/>
        <end position="1100"/>
    </location>
</feature>
<gene>
    <name evidence="10" type="ORF">SPIL2461_LOCUS7646</name>
</gene>
<evidence type="ECO:0000256" key="3">
    <source>
        <dbReference type="ARBA" id="ARBA00022692"/>
    </source>
</evidence>
<dbReference type="OrthoDB" id="414183at2759"/>
<dbReference type="InterPro" id="IPR011527">
    <property type="entry name" value="ABC1_TM_dom"/>
</dbReference>
<dbReference type="EMBL" id="CAJNIZ010012125">
    <property type="protein sequence ID" value="CAE7329811.1"/>
    <property type="molecule type" value="Genomic_DNA"/>
</dbReference>
<feature type="transmembrane region" description="Helical" evidence="7">
    <location>
        <begin position="153"/>
        <end position="176"/>
    </location>
</feature>
<evidence type="ECO:0000313" key="10">
    <source>
        <dbReference type="EMBL" id="CAE7329811.1"/>
    </source>
</evidence>
<dbReference type="PROSITE" id="PS00211">
    <property type="entry name" value="ABC_TRANSPORTER_1"/>
    <property type="match status" value="1"/>
</dbReference>
<dbReference type="Pfam" id="PF06472">
    <property type="entry name" value="ABC_membrane_2"/>
    <property type="match status" value="1"/>
</dbReference>
<feature type="transmembrane region" description="Helical" evidence="7">
    <location>
        <begin position="21"/>
        <end position="42"/>
    </location>
</feature>
<keyword evidence="4 7" id="KW-1133">Transmembrane helix</keyword>
<dbReference type="Proteomes" id="UP000649617">
    <property type="component" value="Unassembled WGS sequence"/>
</dbReference>
<evidence type="ECO:0000256" key="2">
    <source>
        <dbReference type="ARBA" id="ARBA00022448"/>
    </source>
</evidence>
<feature type="transmembrane region" description="Helical" evidence="7">
    <location>
        <begin position="754"/>
        <end position="773"/>
    </location>
</feature>
<sequence length="1177" mass="130260">MPGAALMLAGMFFRDSAMGRRAIGLSVAVFVLLLLEIGAVLYYSSVQKEYMTALQEKNIDAFYHGLWMVGAVIVFISPIIALHEYTSGMLKMTWRSSLTRRFAGLYLAAPGYSEGNPFYRLTLTGEIDNPDQRICQARLCAAGRRGARTFLNIVSFAAILYAISPAACYGVLVYAIGGTLVATKGFGPWLGFYQLQRVKQEAGLRYDLIRVRENAESVAFFEGGEAEWSKFNTLFSGLLQTVYKSILVTSGFGMFNRSFHWATFAVAPLLVGPAYLRGEVQFGVISQASMAFNIILGAMTLIMDKLESLTDVAVRVRRLEDLELSLRKCQNETQMARMPGLAGVKCIASAEPSPNDPAMLRFSEVTLRTPPRQGILQQTLCHNLSFELVGSQSLLIVGESGIGKSSLLRAAAGLWTDGQGTLQLCKREQVFFMPQKPYMFLGSLRDQLLYPHVDESFIQDAELEKALKQVNLGHLLEQHSLSESKEWTSLLSLGQQQRINFARVLLRPDMKMALIDEGTSACDPANEALLYELLGQRLCSYVSIGSVPSNASSPERTQKLPLSSAMWARRIGAPARCPSQTRVIVQSMMNGAIGLVVYQYMDSLSAGNLDYTLESVGKSNLTCLTGWLRRNELTSWTQYETWSRWWEYQNGVDYYVLNNTCAPFPSSALDQSCKDMRVPVHEFDNRLGYPLGLGEQVSVNNEILYAFAYTFLVLGILNLIGFAVHDLTLLSRRQQNYVLDWPAFNEGFPIFRRFTRLSGITILRTLFSIEGTGSKLAKLIGIILTPIITAWALVFLIFIVTPLLLVLYIRYPVRLSRFAVFLTLIATAVFGLTMAIIPLVYLVNLNERPRYALVYEVQGYSPGSCYCGCSYFINAASLVRIFAIGAGVVFTSCLSAFRCLKGLRRAQWANLMSVLFPIPLTVYSVFWNTPTGEPIRHRKEGEPVQSELAFDPFALMDEQPESRYMTVTLKPEFAYDVDEHGRWKPMGDRMIDGPKLPELRKGELFKQPTEVIGCCGFPCLTGGYQVIYVSDDEEEPHEPALQPLASLASLDGGLTPQVLGVDSLDTSAEEALKNVRSKHTAASNKTAMTRRSRGESNVSMSEDKARARRIHAVATLRVARGSEESGSRAGSPLPSPVGGSVTSKQAVPLPPGPVDSGVSVLTADLEKQETNEQKLSL</sequence>
<accession>A0A812NZI0</accession>
<evidence type="ECO:0000313" key="11">
    <source>
        <dbReference type="Proteomes" id="UP000649617"/>
    </source>
</evidence>
<evidence type="ECO:0000256" key="1">
    <source>
        <dbReference type="ARBA" id="ARBA00008575"/>
    </source>
</evidence>
<feature type="transmembrane region" description="Helical" evidence="7">
    <location>
        <begin position="909"/>
        <end position="927"/>
    </location>
</feature>
<evidence type="ECO:0000256" key="5">
    <source>
        <dbReference type="ARBA" id="ARBA00023136"/>
    </source>
</evidence>
<keyword evidence="2" id="KW-0813">Transport</keyword>
<organism evidence="10 11">
    <name type="scientific">Symbiodinium pilosum</name>
    <name type="common">Dinoflagellate</name>
    <dbReference type="NCBI Taxonomy" id="2952"/>
    <lineage>
        <taxon>Eukaryota</taxon>
        <taxon>Sar</taxon>
        <taxon>Alveolata</taxon>
        <taxon>Dinophyceae</taxon>
        <taxon>Suessiales</taxon>
        <taxon>Symbiodiniaceae</taxon>
        <taxon>Symbiodinium</taxon>
    </lineage>
</organism>
<evidence type="ECO:0000259" key="9">
    <source>
        <dbReference type="PROSITE" id="PS50929"/>
    </source>
</evidence>
<evidence type="ECO:0000256" key="7">
    <source>
        <dbReference type="SAM" id="Phobius"/>
    </source>
</evidence>
<dbReference type="AlphaFoldDB" id="A0A812NZI0"/>
<dbReference type="SUPFAM" id="SSF90123">
    <property type="entry name" value="ABC transporter transmembrane region"/>
    <property type="match status" value="1"/>
</dbReference>
<feature type="transmembrane region" description="Helical" evidence="7">
    <location>
        <begin position="818"/>
        <end position="843"/>
    </location>
</feature>
<evidence type="ECO:0000256" key="4">
    <source>
        <dbReference type="ARBA" id="ARBA00022989"/>
    </source>
</evidence>
<dbReference type="InterPro" id="IPR003439">
    <property type="entry name" value="ABC_transporter-like_ATP-bd"/>
</dbReference>
<reference evidence="10" key="1">
    <citation type="submission" date="2021-02" db="EMBL/GenBank/DDBJ databases">
        <authorList>
            <person name="Dougan E. K."/>
            <person name="Rhodes N."/>
            <person name="Thang M."/>
            <person name="Chan C."/>
        </authorList>
    </citation>
    <scope>NUCLEOTIDE SEQUENCE</scope>
</reference>
<feature type="transmembrane region" description="Helical" evidence="7">
    <location>
        <begin position="62"/>
        <end position="82"/>
    </location>
</feature>
<feature type="region of interest" description="Disordered" evidence="6">
    <location>
        <begin position="1074"/>
        <end position="1158"/>
    </location>
</feature>
<keyword evidence="3 7" id="KW-0812">Transmembrane</keyword>
<dbReference type="InterPro" id="IPR050835">
    <property type="entry name" value="ABC_transporter_sub-D"/>
</dbReference>
<keyword evidence="5 7" id="KW-0472">Membrane</keyword>
<feature type="domain" description="ABC transporter" evidence="8">
    <location>
        <begin position="360"/>
        <end position="596"/>
    </location>
</feature>
<evidence type="ECO:0000256" key="6">
    <source>
        <dbReference type="SAM" id="MobiDB-lite"/>
    </source>
</evidence>
<dbReference type="InterPro" id="IPR036640">
    <property type="entry name" value="ABC1_TM_sf"/>
</dbReference>
<dbReference type="GO" id="GO:0016020">
    <property type="term" value="C:membrane"/>
    <property type="evidence" value="ECO:0007669"/>
    <property type="project" value="InterPro"/>
</dbReference>
<protein>
    <submittedName>
        <fullName evidence="10">Uncharacterized protein</fullName>
    </submittedName>
</protein>
<dbReference type="PROSITE" id="PS50893">
    <property type="entry name" value="ABC_TRANSPORTER_2"/>
    <property type="match status" value="1"/>
</dbReference>
<comment type="caution">
    <text evidence="10">The sequence shown here is derived from an EMBL/GenBank/DDBJ whole genome shotgun (WGS) entry which is preliminary data.</text>
</comment>
<feature type="domain" description="ABC transmembrane type-1" evidence="9">
    <location>
        <begin position="149"/>
        <end position="311"/>
    </location>
</feature>
<proteinExistence type="inferred from homology"/>
<evidence type="ECO:0000259" key="8">
    <source>
        <dbReference type="PROSITE" id="PS50893"/>
    </source>
</evidence>
<dbReference type="InterPro" id="IPR027417">
    <property type="entry name" value="P-loop_NTPase"/>
</dbReference>
<dbReference type="Gene3D" id="3.40.50.300">
    <property type="entry name" value="P-loop containing nucleotide triphosphate hydrolases"/>
    <property type="match status" value="1"/>
</dbReference>
<feature type="transmembrane region" description="Helical" evidence="7">
    <location>
        <begin position="878"/>
        <end position="897"/>
    </location>
</feature>
<comment type="similarity">
    <text evidence="1">Belongs to the ABC transporter superfamily. ABCD family. Peroxisomal fatty acyl CoA transporter (TC 3.A.1.203) subfamily.</text>
</comment>
<dbReference type="SUPFAM" id="SSF52540">
    <property type="entry name" value="P-loop containing nucleoside triphosphate hydrolases"/>
    <property type="match status" value="1"/>
</dbReference>